<accession>A0A9P6ATQ5</accession>
<reference evidence="2" key="1">
    <citation type="journal article" date="2020" name="Nat. Commun.">
        <title>Large-scale genome sequencing of mycorrhizal fungi provides insights into the early evolution of symbiotic traits.</title>
        <authorList>
            <person name="Miyauchi S."/>
            <person name="Kiss E."/>
            <person name="Kuo A."/>
            <person name="Drula E."/>
            <person name="Kohler A."/>
            <person name="Sanchez-Garcia M."/>
            <person name="Morin E."/>
            <person name="Andreopoulos B."/>
            <person name="Barry K.W."/>
            <person name="Bonito G."/>
            <person name="Buee M."/>
            <person name="Carver A."/>
            <person name="Chen C."/>
            <person name="Cichocki N."/>
            <person name="Clum A."/>
            <person name="Culley D."/>
            <person name="Crous P.W."/>
            <person name="Fauchery L."/>
            <person name="Girlanda M."/>
            <person name="Hayes R.D."/>
            <person name="Keri Z."/>
            <person name="LaButti K."/>
            <person name="Lipzen A."/>
            <person name="Lombard V."/>
            <person name="Magnuson J."/>
            <person name="Maillard F."/>
            <person name="Murat C."/>
            <person name="Nolan M."/>
            <person name="Ohm R.A."/>
            <person name="Pangilinan J."/>
            <person name="Pereira M.F."/>
            <person name="Perotto S."/>
            <person name="Peter M."/>
            <person name="Pfister S."/>
            <person name="Riley R."/>
            <person name="Sitrit Y."/>
            <person name="Stielow J.B."/>
            <person name="Szollosi G."/>
            <person name="Zifcakova L."/>
            <person name="Stursova M."/>
            <person name="Spatafora J.W."/>
            <person name="Tedersoo L."/>
            <person name="Vaario L.M."/>
            <person name="Yamada A."/>
            <person name="Yan M."/>
            <person name="Wang P."/>
            <person name="Xu J."/>
            <person name="Bruns T."/>
            <person name="Baldrian P."/>
            <person name="Vilgalys R."/>
            <person name="Dunand C."/>
            <person name="Henrissat B."/>
            <person name="Grigoriev I.V."/>
            <person name="Hibbett D."/>
            <person name="Nagy L.G."/>
            <person name="Martin F.M."/>
        </authorList>
    </citation>
    <scope>NUCLEOTIDE SEQUENCE</scope>
    <source>
        <strain evidence="2">UP504</strain>
    </source>
</reference>
<protein>
    <submittedName>
        <fullName evidence="2">Uncharacterized protein</fullName>
    </submittedName>
</protein>
<keyword evidence="3" id="KW-1185">Reference proteome</keyword>
<dbReference type="AlphaFoldDB" id="A0A9P6ATQ5"/>
<organism evidence="2 3">
    <name type="scientific">Hydnum rufescens UP504</name>
    <dbReference type="NCBI Taxonomy" id="1448309"/>
    <lineage>
        <taxon>Eukaryota</taxon>
        <taxon>Fungi</taxon>
        <taxon>Dikarya</taxon>
        <taxon>Basidiomycota</taxon>
        <taxon>Agaricomycotina</taxon>
        <taxon>Agaricomycetes</taxon>
        <taxon>Cantharellales</taxon>
        <taxon>Hydnaceae</taxon>
        <taxon>Hydnum</taxon>
    </lineage>
</organism>
<feature type="region of interest" description="Disordered" evidence="1">
    <location>
        <begin position="158"/>
        <end position="196"/>
    </location>
</feature>
<feature type="compositionally biased region" description="Basic and acidic residues" evidence="1">
    <location>
        <begin position="184"/>
        <end position="196"/>
    </location>
</feature>
<dbReference type="Proteomes" id="UP000886523">
    <property type="component" value="Unassembled WGS sequence"/>
</dbReference>
<evidence type="ECO:0000313" key="3">
    <source>
        <dbReference type="Proteomes" id="UP000886523"/>
    </source>
</evidence>
<evidence type="ECO:0000313" key="2">
    <source>
        <dbReference type="EMBL" id="KAF9511544.1"/>
    </source>
</evidence>
<name>A0A9P6ATQ5_9AGAM</name>
<evidence type="ECO:0000256" key="1">
    <source>
        <dbReference type="SAM" id="MobiDB-lite"/>
    </source>
</evidence>
<feature type="compositionally biased region" description="Low complexity" evidence="1">
    <location>
        <begin position="164"/>
        <end position="180"/>
    </location>
</feature>
<gene>
    <name evidence="2" type="ORF">BS47DRAFT_1395046</name>
</gene>
<dbReference type="EMBL" id="MU128999">
    <property type="protein sequence ID" value="KAF9511544.1"/>
    <property type="molecule type" value="Genomic_DNA"/>
</dbReference>
<sequence>MHLFVYPLQSLPHLGLLLRAERSTRPTEWYMNWLEDLKEKERGRETWKPQIQEVRSLILRRRDRLKISSRPTRFARSAEAIGPWALAEVAIAFFSVVTALLTYLCVFRALVLRSSHDRPRSSRSSLQARLRGQYARHVIPSDPPIAISQSSSVVAESRLEPDRSPFSSRSIGSSTSRVGGSRPGAEHKRSRAESRQHYNQGLIGVEAAKLPFSEPSQHVSLQNVGLECEIPFSHSLWMASAYTVSNLCAQVNPPSAPARQHEGPQAKRFSLRIERHPWRNAKVAHVISSRFPSHATEKLRANLHPPQIKKRGHSGFRYSSSLHNPNVLLFILREESPTKMILSFVRPHTSTYFPSGGDEYYWHSDLITHVSCSKRWSNINRRVKNRVLVSISLAKFLMAALKRPLSVVRIRLFPDLSGLPASCQGDLSRAWTPHPLFRHQYPQVGKDYLHLACLFFEPSMRRMSPARKVASLSGSSRNVHRNSIGEGSVPQYPGSTDPPELASL</sequence>
<comment type="caution">
    <text evidence="2">The sequence shown here is derived from an EMBL/GenBank/DDBJ whole genome shotgun (WGS) entry which is preliminary data.</text>
</comment>
<proteinExistence type="predicted"/>
<feature type="region of interest" description="Disordered" evidence="1">
    <location>
        <begin position="467"/>
        <end position="504"/>
    </location>
</feature>